<dbReference type="Pfam" id="PF07732">
    <property type="entry name" value="Cu-oxidase_3"/>
    <property type="match status" value="1"/>
</dbReference>
<accession>A0ABQ8KN43</accession>
<evidence type="ECO:0000256" key="10">
    <source>
        <dbReference type="ARBA" id="ARBA00023157"/>
    </source>
</evidence>
<comment type="subcellular location">
    <subcellularLocation>
        <location evidence="3">Secreted</location>
    </subcellularLocation>
</comment>
<dbReference type="Pfam" id="PF07731">
    <property type="entry name" value="Cu-oxidase_2"/>
    <property type="match status" value="1"/>
</dbReference>
<dbReference type="PANTHER" id="PTHR11709:SF394">
    <property type="entry name" value="FI03373P-RELATED"/>
    <property type="match status" value="1"/>
</dbReference>
<keyword evidence="6" id="KW-0964">Secreted</keyword>
<dbReference type="EC" id="1.10.3.2" evidence="5"/>
<evidence type="ECO:0000259" key="13">
    <source>
        <dbReference type="Pfam" id="PF00394"/>
    </source>
</evidence>
<dbReference type="InterPro" id="IPR001117">
    <property type="entry name" value="Cu-oxidase_2nd"/>
</dbReference>
<dbReference type="GeneID" id="71999416"/>
<dbReference type="EMBL" id="JADCUA010000005">
    <property type="protein sequence ID" value="KAH9839741.1"/>
    <property type="molecule type" value="Genomic_DNA"/>
</dbReference>
<dbReference type="PANTHER" id="PTHR11709">
    <property type="entry name" value="MULTI-COPPER OXIDASE"/>
    <property type="match status" value="1"/>
</dbReference>
<keyword evidence="12" id="KW-0732">Signal</keyword>
<dbReference type="SUPFAM" id="SSF49503">
    <property type="entry name" value="Cupredoxins"/>
    <property type="match status" value="3"/>
</dbReference>
<evidence type="ECO:0000256" key="2">
    <source>
        <dbReference type="ARBA" id="ARBA00001935"/>
    </source>
</evidence>
<evidence type="ECO:0000256" key="4">
    <source>
        <dbReference type="ARBA" id="ARBA00010609"/>
    </source>
</evidence>
<dbReference type="Pfam" id="PF00394">
    <property type="entry name" value="Cu-oxidase"/>
    <property type="match status" value="1"/>
</dbReference>
<evidence type="ECO:0000256" key="6">
    <source>
        <dbReference type="ARBA" id="ARBA00022525"/>
    </source>
</evidence>
<keyword evidence="17" id="KW-1185">Reference proteome</keyword>
<evidence type="ECO:0000313" key="17">
    <source>
        <dbReference type="Proteomes" id="UP000814176"/>
    </source>
</evidence>
<keyword evidence="10" id="KW-1015">Disulfide bond</keyword>
<proteinExistence type="inferred from homology"/>
<sequence length="537" mass="58340">MTFTLLSFALAALGFANTASAQIGPVAVLPIINAEVNLDGFPRQAVLAGGTFPGPTIKGNKGDNFQINVQNYLTNETMDKTTTIHWHGIFQRETNWADGPAFVTQCPIASGDSFLYDFNVPDQAGTFWYHSHLGTQYCDGLRGPFIVYDPEDPHADLYDVDDETTIITLADWYHTAASLITPPADPNSVLINGFGRQANDTTSPLAVINVEQGKRYRIRLISISCDPYFNFTIDGHNFTIIEADGENTEPLPGIDEIQIFASQRYSFILDANQPIDNYWIHVLPEIIGNPGAPPTPPGLAILHYLGAPVVDPTADPNEVPTPENPLFEPNLHALGGPAPGELDPDCAECDLVLNFTFNTPNFFVNNVTYVSPTVPVLLQILGGNYTAQDLMPQGSVYTLPRNQTIQITMPGGVLGIPHPLHLHGHSFSVIRSAGSSATNTINPVRRDTVSIGSSSADQVTIRFTTDNPGPWFLHCHIDFHLAAGFAVVMAEDPADVPSYVKPIPPQWDQLCPIYDALPVTAQILTPLAANLSTYTLT</sequence>
<dbReference type="InterPro" id="IPR033138">
    <property type="entry name" value="Cu_oxidase_CS"/>
</dbReference>
<name>A0ABQ8KN43_9APHY</name>
<feature type="chain" id="PRO_5046419165" description="laccase" evidence="12">
    <location>
        <begin position="22"/>
        <end position="537"/>
    </location>
</feature>
<comment type="cofactor">
    <cofactor evidence="2">
        <name>Cu cation</name>
        <dbReference type="ChEBI" id="CHEBI:23378"/>
    </cofactor>
</comment>
<dbReference type="InterPro" id="IPR011706">
    <property type="entry name" value="Cu-oxidase_C"/>
</dbReference>
<dbReference type="CDD" id="cd13903">
    <property type="entry name" value="CuRO_3_Tv-LCC_like"/>
    <property type="match status" value="1"/>
</dbReference>
<evidence type="ECO:0000256" key="3">
    <source>
        <dbReference type="ARBA" id="ARBA00004613"/>
    </source>
</evidence>
<dbReference type="CDD" id="cd13856">
    <property type="entry name" value="CuRO_1_Tv-LCC_like"/>
    <property type="match status" value="1"/>
</dbReference>
<feature type="domain" description="Plastocyanin-like" evidence="13">
    <location>
        <begin position="164"/>
        <end position="306"/>
    </location>
</feature>
<keyword evidence="9" id="KW-0186">Copper</keyword>
<dbReference type="InterPro" id="IPR008972">
    <property type="entry name" value="Cupredoxin"/>
</dbReference>
<evidence type="ECO:0000256" key="5">
    <source>
        <dbReference type="ARBA" id="ARBA00012297"/>
    </source>
</evidence>
<gene>
    <name evidence="16" type="ORF">C8Q71DRAFT_461629</name>
</gene>
<feature type="domain" description="Plastocyanin-like" evidence="15">
    <location>
        <begin position="35"/>
        <end position="151"/>
    </location>
</feature>
<keyword evidence="11" id="KW-0325">Glycoprotein</keyword>
<dbReference type="Gene3D" id="2.60.40.420">
    <property type="entry name" value="Cupredoxins - blue copper proteins"/>
    <property type="match status" value="3"/>
</dbReference>
<dbReference type="Proteomes" id="UP000814176">
    <property type="component" value="Unassembled WGS sequence"/>
</dbReference>
<evidence type="ECO:0000256" key="12">
    <source>
        <dbReference type="SAM" id="SignalP"/>
    </source>
</evidence>
<evidence type="ECO:0000259" key="14">
    <source>
        <dbReference type="Pfam" id="PF07731"/>
    </source>
</evidence>
<dbReference type="InterPro" id="IPR045087">
    <property type="entry name" value="Cu-oxidase_fam"/>
</dbReference>
<evidence type="ECO:0000259" key="15">
    <source>
        <dbReference type="Pfam" id="PF07732"/>
    </source>
</evidence>
<organism evidence="16 17">
    <name type="scientific">Rhodofomes roseus</name>
    <dbReference type="NCBI Taxonomy" id="34475"/>
    <lineage>
        <taxon>Eukaryota</taxon>
        <taxon>Fungi</taxon>
        <taxon>Dikarya</taxon>
        <taxon>Basidiomycota</taxon>
        <taxon>Agaricomycotina</taxon>
        <taxon>Agaricomycetes</taxon>
        <taxon>Polyporales</taxon>
        <taxon>Rhodofomes</taxon>
    </lineage>
</organism>
<keyword evidence="7" id="KW-0479">Metal-binding</keyword>
<protein>
    <recommendedName>
        <fullName evidence="5">laccase</fullName>
        <ecNumber evidence="5">1.10.3.2</ecNumber>
    </recommendedName>
</protein>
<evidence type="ECO:0000256" key="11">
    <source>
        <dbReference type="ARBA" id="ARBA00023180"/>
    </source>
</evidence>
<evidence type="ECO:0000256" key="8">
    <source>
        <dbReference type="ARBA" id="ARBA00023002"/>
    </source>
</evidence>
<comment type="similarity">
    <text evidence="4">Belongs to the multicopper oxidase family.</text>
</comment>
<feature type="signal peptide" evidence="12">
    <location>
        <begin position="1"/>
        <end position="21"/>
    </location>
</feature>
<evidence type="ECO:0000256" key="7">
    <source>
        <dbReference type="ARBA" id="ARBA00022723"/>
    </source>
</evidence>
<dbReference type="PROSITE" id="PS00079">
    <property type="entry name" value="MULTICOPPER_OXIDASE1"/>
    <property type="match status" value="1"/>
</dbReference>
<dbReference type="RefSeq" id="XP_047781391.1">
    <property type="nucleotide sequence ID" value="XM_047918684.1"/>
</dbReference>
<keyword evidence="8" id="KW-0560">Oxidoreductase</keyword>
<evidence type="ECO:0000256" key="1">
    <source>
        <dbReference type="ARBA" id="ARBA00000349"/>
    </source>
</evidence>
<evidence type="ECO:0000256" key="9">
    <source>
        <dbReference type="ARBA" id="ARBA00023008"/>
    </source>
</evidence>
<evidence type="ECO:0000313" key="16">
    <source>
        <dbReference type="EMBL" id="KAH9839741.1"/>
    </source>
</evidence>
<dbReference type="InterPro" id="IPR011707">
    <property type="entry name" value="Cu-oxidase-like_N"/>
</dbReference>
<comment type="catalytic activity">
    <reaction evidence="1">
        <text>4 hydroquinone + O2 = 4 benzosemiquinone + 2 H2O</text>
        <dbReference type="Rhea" id="RHEA:11276"/>
        <dbReference type="ChEBI" id="CHEBI:15377"/>
        <dbReference type="ChEBI" id="CHEBI:15379"/>
        <dbReference type="ChEBI" id="CHEBI:17594"/>
        <dbReference type="ChEBI" id="CHEBI:17977"/>
        <dbReference type="EC" id="1.10.3.2"/>
    </reaction>
</comment>
<reference evidence="16 17" key="1">
    <citation type="journal article" date="2021" name="Environ. Microbiol.">
        <title>Gene family expansions and transcriptome signatures uncover fungal adaptations to wood decay.</title>
        <authorList>
            <person name="Hage H."/>
            <person name="Miyauchi S."/>
            <person name="Viragh M."/>
            <person name="Drula E."/>
            <person name="Min B."/>
            <person name="Chaduli D."/>
            <person name="Navarro D."/>
            <person name="Favel A."/>
            <person name="Norest M."/>
            <person name="Lesage-Meessen L."/>
            <person name="Balint B."/>
            <person name="Merenyi Z."/>
            <person name="de Eugenio L."/>
            <person name="Morin E."/>
            <person name="Martinez A.T."/>
            <person name="Baldrian P."/>
            <person name="Stursova M."/>
            <person name="Martinez M.J."/>
            <person name="Novotny C."/>
            <person name="Magnuson J.K."/>
            <person name="Spatafora J.W."/>
            <person name="Maurice S."/>
            <person name="Pangilinan J."/>
            <person name="Andreopoulos W."/>
            <person name="LaButti K."/>
            <person name="Hundley H."/>
            <person name="Na H."/>
            <person name="Kuo A."/>
            <person name="Barry K."/>
            <person name="Lipzen A."/>
            <person name="Henrissat B."/>
            <person name="Riley R."/>
            <person name="Ahrendt S."/>
            <person name="Nagy L.G."/>
            <person name="Grigoriev I.V."/>
            <person name="Martin F."/>
            <person name="Rosso M.N."/>
        </authorList>
    </citation>
    <scope>NUCLEOTIDE SEQUENCE [LARGE SCALE GENOMIC DNA]</scope>
    <source>
        <strain evidence="16 17">CIRM-BRFM 1785</strain>
    </source>
</reference>
<feature type="domain" description="Plastocyanin-like" evidence="14">
    <location>
        <begin position="369"/>
        <end position="494"/>
    </location>
</feature>
<comment type="caution">
    <text evidence="16">The sequence shown here is derived from an EMBL/GenBank/DDBJ whole genome shotgun (WGS) entry which is preliminary data.</text>
</comment>